<keyword evidence="2" id="KW-1185">Reference proteome</keyword>
<dbReference type="Proteomes" id="UP001084197">
    <property type="component" value="Unassembled WGS sequence"/>
</dbReference>
<accession>A0A9J6RGE6</accession>
<dbReference type="Pfam" id="PF10747">
    <property type="entry name" value="SirA"/>
    <property type="match status" value="1"/>
</dbReference>
<dbReference type="AlphaFoldDB" id="A0A9J6RGE6"/>
<evidence type="ECO:0000313" key="2">
    <source>
        <dbReference type="Proteomes" id="UP001084197"/>
    </source>
</evidence>
<dbReference type="Gene3D" id="3.30.310.250">
    <property type="entry name" value="Sporulation inhibitor of replication protein SirA"/>
    <property type="match status" value="1"/>
</dbReference>
<evidence type="ECO:0000313" key="1">
    <source>
        <dbReference type="EMBL" id="MCZ0704493.1"/>
    </source>
</evidence>
<dbReference type="InterPro" id="IPR038449">
    <property type="entry name" value="SirA_sf"/>
</dbReference>
<reference evidence="1" key="1">
    <citation type="submission" date="2022-11" db="EMBL/GenBank/DDBJ databases">
        <title>WGS of Natronobacillus azotifigens 24KS-1, an anaerobic diazotrophic haloalkaliphile from soda-rich habitats.</title>
        <authorList>
            <person name="Sorokin D.Y."/>
            <person name="Merkel A.Y."/>
        </authorList>
    </citation>
    <scope>NUCLEOTIDE SEQUENCE</scope>
    <source>
        <strain evidence="1">24KS-1</strain>
    </source>
</reference>
<comment type="caution">
    <text evidence="1">The sequence shown here is derived from an EMBL/GenBank/DDBJ whole genome shotgun (WGS) entry which is preliminary data.</text>
</comment>
<dbReference type="InterPro" id="IPR019683">
    <property type="entry name" value="SirA"/>
</dbReference>
<gene>
    <name evidence="1" type="primary">sirA</name>
    <name evidence="1" type="ORF">OWO01_14880</name>
</gene>
<dbReference type="RefSeq" id="WP_268781267.1">
    <property type="nucleotide sequence ID" value="NZ_JAPRAT010000039.1"/>
</dbReference>
<dbReference type="EMBL" id="JAPRAT010000039">
    <property type="protein sequence ID" value="MCZ0704493.1"/>
    <property type="molecule type" value="Genomic_DNA"/>
</dbReference>
<proteinExistence type="predicted"/>
<organism evidence="1 2">
    <name type="scientific">Natronobacillus azotifigens</name>
    <dbReference type="NCBI Taxonomy" id="472978"/>
    <lineage>
        <taxon>Bacteria</taxon>
        <taxon>Bacillati</taxon>
        <taxon>Bacillota</taxon>
        <taxon>Bacilli</taxon>
        <taxon>Bacillales</taxon>
        <taxon>Bacillaceae</taxon>
        <taxon>Natronobacillus</taxon>
    </lineage>
</organism>
<protein>
    <submittedName>
        <fullName evidence="1">Sporulation inhibitor of replication protein SirA</fullName>
    </submittedName>
</protein>
<sequence length="139" mass="17446">MRKYYIFFLQEEVYRDYFYKTSLLNQFFQAYLFNPNRKDLQQQFRYITRETPTDWVRSLKEKRMLNQQYLTETNEYSIEEISVQERWIEISCESLAMVSFFFFHWLEQIDQNCFVIEQDGHRHGWLSPLKKTYRLQMVR</sequence>
<name>A0A9J6RGE6_9BACI</name>